<dbReference type="EMBL" id="JBBPBN010000022">
    <property type="protein sequence ID" value="KAK9013493.1"/>
    <property type="molecule type" value="Genomic_DNA"/>
</dbReference>
<evidence type="ECO:0000313" key="1">
    <source>
        <dbReference type="EMBL" id="KAK9013493.1"/>
    </source>
</evidence>
<organism evidence="1 2">
    <name type="scientific">Hibiscus sabdariffa</name>
    <name type="common">roselle</name>
    <dbReference type="NCBI Taxonomy" id="183260"/>
    <lineage>
        <taxon>Eukaryota</taxon>
        <taxon>Viridiplantae</taxon>
        <taxon>Streptophyta</taxon>
        <taxon>Embryophyta</taxon>
        <taxon>Tracheophyta</taxon>
        <taxon>Spermatophyta</taxon>
        <taxon>Magnoliopsida</taxon>
        <taxon>eudicotyledons</taxon>
        <taxon>Gunneridae</taxon>
        <taxon>Pentapetalae</taxon>
        <taxon>rosids</taxon>
        <taxon>malvids</taxon>
        <taxon>Malvales</taxon>
        <taxon>Malvaceae</taxon>
        <taxon>Malvoideae</taxon>
        <taxon>Hibiscus</taxon>
    </lineage>
</organism>
<name>A0ABR2RL16_9ROSI</name>
<gene>
    <name evidence="1" type="ORF">V6N11_041500</name>
</gene>
<evidence type="ECO:0000313" key="2">
    <source>
        <dbReference type="Proteomes" id="UP001396334"/>
    </source>
</evidence>
<reference evidence="1 2" key="1">
    <citation type="journal article" date="2024" name="G3 (Bethesda)">
        <title>Genome assembly of Hibiscus sabdariffa L. provides insights into metabolisms of medicinal natural products.</title>
        <authorList>
            <person name="Kim T."/>
        </authorList>
    </citation>
    <scope>NUCLEOTIDE SEQUENCE [LARGE SCALE GENOMIC DNA]</scope>
    <source>
        <strain evidence="1">TK-2024</strain>
        <tissue evidence="1">Old leaves</tissue>
    </source>
</reference>
<protein>
    <recommendedName>
        <fullName evidence="3">Sushi domain-containing protein</fullName>
    </recommendedName>
</protein>
<evidence type="ECO:0008006" key="3">
    <source>
        <dbReference type="Google" id="ProtNLM"/>
    </source>
</evidence>
<keyword evidence="2" id="KW-1185">Reference proteome</keyword>
<dbReference type="Proteomes" id="UP001396334">
    <property type="component" value="Unassembled WGS sequence"/>
</dbReference>
<accession>A0ABR2RL16</accession>
<proteinExistence type="predicted"/>
<sequence>MLDHNYSWSVDKTKNKTPHVNHRAFNSETTDRREAVVLQEQRRCLGGMHCVAVSLDSRPQQHACTVEVGPGPHILANTCTDEFSRVGWLGALLECGPYTLGSPPAYKPVWN</sequence>
<comment type="caution">
    <text evidence="1">The sequence shown here is derived from an EMBL/GenBank/DDBJ whole genome shotgun (WGS) entry which is preliminary data.</text>
</comment>